<comment type="caution">
    <text evidence="1">The sequence shown here is derived from an EMBL/GenBank/DDBJ whole genome shotgun (WGS) entry which is preliminary data.</text>
</comment>
<sequence length="222" mass="24606">MTGCSLWLVPPQDSPLYEKLATLISDTLPAQFPEAASATPERLVTAGFVPHVTLTSDVPVDLFTRAGEDDEARRRADAQAWLEGVKVSLPRGDEVDVRFRELEVGDKFTQKLKLRVEQNGIADLALWARILAVEDGLSTPAQRWVDDVYRPHLSLIYGSIDIDEAKRNQLRKLIDNTTGISVHGSGSVYGSEDVGGWKGGSVWLVPTYKPIPEWTPWAEVRI</sequence>
<dbReference type="EMBL" id="JBBWUH010000005">
    <property type="protein sequence ID" value="KAK8166838.1"/>
    <property type="molecule type" value="Genomic_DNA"/>
</dbReference>
<dbReference type="Proteomes" id="UP001456524">
    <property type="component" value="Unassembled WGS sequence"/>
</dbReference>
<dbReference type="PANTHER" id="PTHR28141:SF1">
    <property type="entry name" value="2',3'-CYCLIC-NUCLEOTIDE 3'-PHOSPHODIESTERASE"/>
    <property type="match status" value="1"/>
</dbReference>
<proteinExistence type="predicted"/>
<evidence type="ECO:0000313" key="2">
    <source>
        <dbReference type="Proteomes" id="UP001456524"/>
    </source>
</evidence>
<accession>A0ABR1XUC5</accession>
<dbReference type="InterPro" id="IPR009097">
    <property type="entry name" value="Cyclic_Pdiesterase"/>
</dbReference>
<name>A0ABR1XUC5_9PEZI</name>
<protein>
    <submittedName>
        <fullName evidence="1">2',3'-cyclic-nucleotide 3'-phosphodiesterase</fullName>
    </submittedName>
</protein>
<dbReference type="InterPro" id="IPR012386">
    <property type="entry name" value="Cyclic-nucl_3Pdiesterase"/>
</dbReference>
<evidence type="ECO:0000313" key="1">
    <source>
        <dbReference type="EMBL" id="KAK8166838.1"/>
    </source>
</evidence>
<dbReference type="Gene3D" id="3.90.1140.10">
    <property type="entry name" value="Cyclic phosphodiesterase"/>
    <property type="match status" value="1"/>
</dbReference>
<dbReference type="SUPFAM" id="SSF55144">
    <property type="entry name" value="LigT-like"/>
    <property type="match status" value="1"/>
</dbReference>
<organism evidence="1 2">
    <name type="scientific">Phyllosticta citrichinensis</name>
    <dbReference type="NCBI Taxonomy" id="1130410"/>
    <lineage>
        <taxon>Eukaryota</taxon>
        <taxon>Fungi</taxon>
        <taxon>Dikarya</taxon>
        <taxon>Ascomycota</taxon>
        <taxon>Pezizomycotina</taxon>
        <taxon>Dothideomycetes</taxon>
        <taxon>Dothideomycetes incertae sedis</taxon>
        <taxon>Botryosphaeriales</taxon>
        <taxon>Phyllostictaceae</taxon>
        <taxon>Phyllosticta</taxon>
    </lineage>
</organism>
<keyword evidence="2" id="KW-1185">Reference proteome</keyword>
<dbReference type="PANTHER" id="PTHR28141">
    <property type="entry name" value="2',3'-CYCLIC-NUCLEOTIDE 3'-PHOSPHODIESTERASE"/>
    <property type="match status" value="1"/>
</dbReference>
<gene>
    <name evidence="1" type="ORF">IWX90DRAFT_225279</name>
</gene>
<dbReference type="Pfam" id="PF07823">
    <property type="entry name" value="CPDase"/>
    <property type="match status" value="1"/>
</dbReference>
<reference evidence="1 2" key="1">
    <citation type="journal article" date="2022" name="G3 (Bethesda)">
        <title>Enemy or ally: a genomic approach to elucidate the lifestyle of Phyllosticta citrichinaensis.</title>
        <authorList>
            <person name="Buijs V.A."/>
            <person name="Groenewald J.Z."/>
            <person name="Haridas S."/>
            <person name="LaButti K.M."/>
            <person name="Lipzen A."/>
            <person name="Martin F.M."/>
            <person name="Barry K."/>
            <person name="Grigoriev I.V."/>
            <person name="Crous P.W."/>
            <person name="Seidl M.F."/>
        </authorList>
    </citation>
    <scope>NUCLEOTIDE SEQUENCE [LARGE SCALE GENOMIC DNA]</scope>
    <source>
        <strain evidence="1 2">CBS 129764</strain>
    </source>
</reference>